<dbReference type="PANTHER" id="PTHR36455">
    <property type="match status" value="1"/>
</dbReference>
<sequence length="126" mass="14601">MKRWSLNLIMLTFSYAHPVYLAVGATDLRKSIDGLAALVQEGYGLNPFSPSLIVFCNRERNKLKLLFWEVNGFWLFYRRLEHGTFQWPTGNEQVVTVTSRELRWLLDGLSLSQQQAHARVMVETVI</sequence>
<dbReference type="Pfam" id="PF05717">
    <property type="entry name" value="TnpB_IS66"/>
    <property type="match status" value="1"/>
</dbReference>
<dbReference type="PANTHER" id="PTHR36455:SF1">
    <property type="entry name" value="BLR8292 PROTEIN"/>
    <property type="match status" value="1"/>
</dbReference>
<dbReference type="EMBL" id="CAJVCE010000043">
    <property type="protein sequence ID" value="CAG7658460.1"/>
    <property type="molecule type" value="Genomic_DNA"/>
</dbReference>
<protein>
    <recommendedName>
        <fullName evidence="3">IS66 family insertion sequence element accessory protein TnpB</fullName>
    </recommendedName>
</protein>
<proteinExistence type="predicted"/>
<comment type="caution">
    <text evidence="1">The sequence shown here is derived from an EMBL/GenBank/DDBJ whole genome shotgun (WGS) entry which is preliminary data.</text>
</comment>
<evidence type="ECO:0000313" key="2">
    <source>
        <dbReference type="Proteomes" id="UP000730618"/>
    </source>
</evidence>
<dbReference type="RefSeq" id="WP_218103173.1">
    <property type="nucleotide sequence ID" value="NZ_CAJVCE010000043.1"/>
</dbReference>
<organism evidence="1 2">
    <name type="scientific">Paenibacillus allorhizosphaerae</name>
    <dbReference type="NCBI Taxonomy" id="2849866"/>
    <lineage>
        <taxon>Bacteria</taxon>
        <taxon>Bacillati</taxon>
        <taxon>Bacillota</taxon>
        <taxon>Bacilli</taxon>
        <taxon>Bacillales</taxon>
        <taxon>Paenibacillaceae</taxon>
        <taxon>Paenibacillus</taxon>
    </lineage>
</organism>
<keyword evidence="2" id="KW-1185">Reference proteome</keyword>
<dbReference type="InterPro" id="IPR008878">
    <property type="entry name" value="Transposase_IS66_Orf2"/>
</dbReference>
<evidence type="ECO:0008006" key="3">
    <source>
        <dbReference type="Google" id="ProtNLM"/>
    </source>
</evidence>
<dbReference type="NCBIfam" id="NF033819">
    <property type="entry name" value="IS66_TnpB"/>
    <property type="match status" value="1"/>
</dbReference>
<dbReference type="Proteomes" id="UP000730618">
    <property type="component" value="Unassembled WGS sequence"/>
</dbReference>
<name>A0ABM8VTZ6_9BACL</name>
<accession>A0ABM8VTZ6</accession>
<gene>
    <name evidence="1" type="ORF">PAECIP111802_07045</name>
</gene>
<evidence type="ECO:0000313" key="1">
    <source>
        <dbReference type="EMBL" id="CAG7658460.1"/>
    </source>
</evidence>
<reference evidence="1 2" key="1">
    <citation type="submission" date="2021-06" db="EMBL/GenBank/DDBJ databases">
        <authorList>
            <person name="Criscuolo A."/>
        </authorList>
    </citation>
    <scope>NUCLEOTIDE SEQUENCE [LARGE SCALE GENOMIC DNA]</scope>
    <source>
        <strain evidence="2">CIP 111802</strain>
    </source>
</reference>